<dbReference type="InterPro" id="IPR001031">
    <property type="entry name" value="Thioesterase"/>
</dbReference>
<dbReference type="Proteomes" id="UP000057910">
    <property type="component" value="Unassembled WGS sequence"/>
</dbReference>
<feature type="domain" description="Thioesterase" evidence="2">
    <location>
        <begin position="2"/>
        <end position="208"/>
    </location>
</feature>
<proteinExistence type="inferred from homology"/>
<evidence type="ECO:0000259" key="2">
    <source>
        <dbReference type="Pfam" id="PF00975"/>
    </source>
</evidence>
<sequence>MASSYSAWRQFLPPWLKVSPIELPGRGARFNEPFIRSFVPLVNLVAQKIVETRPSRYALFGHSFGALLAFECGHLMRATGHPLPIALYAACCPAPSLMPGNRHDRHWSDEALVREIQRLQGTPQEVLSQPELRRIVLDRLAADFAVCRDYRYESGRDALAWPIHVFGGADDRDVPRDALHGWQCESKAGTTVRVFPGGHFFFSADHAALLASLQQSLADLVRHPVDHAA</sequence>
<organism evidence="3 4">
    <name type="scientific">Burkholderia ubonensis</name>
    <dbReference type="NCBI Taxonomy" id="101571"/>
    <lineage>
        <taxon>Bacteria</taxon>
        <taxon>Pseudomonadati</taxon>
        <taxon>Pseudomonadota</taxon>
        <taxon>Betaproteobacteria</taxon>
        <taxon>Burkholderiales</taxon>
        <taxon>Burkholderiaceae</taxon>
        <taxon>Burkholderia</taxon>
        <taxon>Burkholderia cepacia complex</taxon>
    </lineage>
</organism>
<dbReference type="PANTHER" id="PTHR11487">
    <property type="entry name" value="THIOESTERASE"/>
    <property type="match status" value="1"/>
</dbReference>
<dbReference type="InterPro" id="IPR029058">
    <property type="entry name" value="AB_hydrolase_fold"/>
</dbReference>
<protein>
    <recommendedName>
        <fullName evidence="2">Thioesterase domain-containing protein</fullName>
    </recommendedName>
</protein>
<comment type="caution">
    <text evidence="3">The sequence shown here is derived from an EMBL/GenBank/DDBJ whole genome shotgun (WGS) entry which is preliminary data.</text>
</comment>
<dbReference type="Pfam" id="PF00975">
    <property type="entry name" value="Thioesterase"/>
    <property type="match status" value="1"/>
</dbReference>
<accession>A0ABD4E6I1</accession>
<evidence type="ECO:0000256" key="1">
    <source>
        <dbReference type="ARBA" id="ARBA00007169"/>
    </source>
</evidence>
<dbReference type="PANTHER" id="PTHR11487:SF0">
    <property type="entry name" value="S-ACYL FATTY ACID SYNTHASE THIOESTERASE, MEDIUM CHAIN"/>
    <property type="match status" value="1"/>
</dbReference>
<name>A0ABD4E6I1_9BURK</name>
<dbReference type="InterPro" id="IPR012223">
    <property type="entry name" value="TEII"/>
</dbReference>
<gene>
    <name evidence="3" type="ORF">WJ68_05675</name>
</gene>
<dbReference type="SUPFAM" id="SSF53474">
    <property type="entry name" value="alpha/beta-Hydrolases"/>
    <property type="match status" value="1"/>
</dbReference>
<dbReference type="EMBL" id="LPAD01000034">
    <property type="protein sequence ID" value="KVN88990.1"/>
    <property type="molecule type" value="Genomic_DNA"/>
</dbReference>
<dbReference type="AlphaFoldDB" id="A0ABD4E6I1"/>
<evidence type="ECO:0000313" key="3">
    <source>
        <dbReference type="EMBL" id="KVN88990.1"/>
    </source>
</evidence>
<dbReference type="Gene3D" id="3.40.50.1820">
    <property type="entry name" value="alpha/beta hydrolase"/>
    <property type="match status" value="1"/>
</dbReference>
<evidence type="ECO:0000313" key="4">
    <source>
        <dbReference type="Proteomes" id="UP000057910"/>
    </source>
</evidence>
<comment type="similarity">
    <text evidence="1">Belongs to the thioesterase family.</text>
</comment>
<reference evidence="3 4" key="1">
    <citation type="submission" date="2015-11" db="EMBL/GenBank/DDBJ databases">
        <title>Expanding the genomic diversity of Burkholderia species for the development of highly accurate diagnostics.</title>
        <authorList>
            <person name="Sahl J."/>
            <person name="Keim P."/>
            <person name="Wagner D."/>
        </authorList>
    </citation>
    <scope>NUCLEOTIDE SEQUENCE [LARGE SCALE GENOMIC DNA]</scope>
    <source>
        <strain evidence="3 4">MSMB1585WGS</strain>
    </source>
</reference>